<reference evidence="2" key="1">
    <citation type="journal article" date="2019" name="Int. J. Syst. Evol. Microbiol.">
        <title>The Global Catalogue of Microorganisms (GCM) 10K type strain sequencing project: providing services to taxonomists for standard genome sequencing and annotation.</title>
        <authorList>
            <consortium name="The Broad Institute Genomics Platform"/>
            <consortium name="The Broad Institute Genome Sequencing Center for Infectious Disease"/>
            <person name="Wu L."/>
            <person name="Ma J."/>
        </authorList>
    </citation>
    <scope>NUCLEOTIDE SEQUENCE [LARGE SCALE GENOMIC DNA]</scope>
    <source>
        <strain evidence="2">CCM 2767</strain>
    </source>
</reference>
<keyword evidence="2" id="KW-1185">Reference proteome</keyword>
<dbReference type="RefSeq" id="WP_188379582.1">
    <property type="nucleotide sequence ID" value="NZ_BMDI01000001.1"/>
</dbReference>
<accession>A0A8J3AUJ6</accession>
<comment type="caution">
    <text evidence="1">The sequence shown here is derived from an EMBL/GenBank/DDBJ whole genome shotgun (WGS) entry which is preliminary data.</text>
</comment>
<dbReference type="AlphaFoldDB" id="A0A8J3AUJ6"/>
<name>A0A8J3AUJ6_9BURK</name>
<dbReference type="Proteomes" id="UP000642180">
    <property type="component" value="Unassembled WGS sequence"/>
</dbReference>
<proteinExistence type="predicted"/>
<protein>
    <submittedName>
        <fullName evidence="1">Uncharacterized protein</fullName>
    </submittedName>
</protein>
<sequence length="99" mass="11110">MRHHVQHIPSKLAIHELSALVCRQNLMAVDPAHRVPDLLPDTTEDLAATLQEMRNNGYIVGEVMRHTPSRKISHIEWHVPVAKGGWSGVLAFFVEVQAC</sequence>
<evidence type="ECO:0000313" key="2">
    <source>
        <dbReference type="Proteomes" id="UP000642180"/>
    </source>
</evidence>
<gene>
    <name evidence="1" type="ORF">GCM10008066_03760</name>
</gene>
<dbReference type="EMBL" id="BMDI01000001">
    <property type="protein sequence ID" value="GGI16398.1"/>
    <property type="molecule type" value="Genomic_DNA"/>
</dbReference>
<evidence type="ECO:0000313" key="1">
    <source>
        <dbReference type="EMBL" id="GGI16398.1"/>
    </source>
</evidence>
<organism evidence="1 2">
    <name type="scientific">Oxalicibacterium faecigallinarum</name>
    <dbReference type="NCBI Taxonomy" id="573741"/>
    <lineage>
        <taxon>Bacteria</taxon>
        <taxon>Pseudomonadati</taxon>
        <taxon>Pseudomonadota</taxon>
        <taxon>Betaproteobacteria</taxon>
        <taxon>Burkholderiales</taxon>
        <taxon>Oxalobacteraceae</taxon>
        <taxon>Oxalicibacterium</taxon>
    </lineage>
</organism>